<reference evidence="11" key="1">
    <citation type="submission" date="2016-12" db="EMBL/GenBank/DDBJ databases">
        <title>Comparative genomic analysis reveals the diversity, evolution, and environmental adaptation strategies of the genus Vibrio.</title>
        <authorList>
            <person name="Lin H."/>
            <person name="Wang X."/>
            <person name="Zhang X.-H."/>
        </authorList>
    </citation>
    <scope>NUCLEOTIDE SEQUENCE [LARGE SCALE GENOMIC DNA]</scope>
    <source>
        <strain evidence="11">QT6D1</strain>
    </source>
</reference>
<feature type="domain" description="Cadherin" evidence="9">
    <location>
        <begin position="877"/>
        <end position="976"/>
    </location>
</feature>
<feature type="domain" description="Cadherin" evidence="9">
    <location>
        <begin position="293"/>
        <end position="386"/>
    </location>
</feature>
<dbReference type="InterPro" id="IPR011049">
    <property type="entry name" value="Serralysin-like_metalloprot_C"/>
</dbReference>
<dbReference type="InterPro" id="IPR018511">
    <property type="entry name" value="Hemolysin-typ_Ca-bd_CS"/>
</dbReference>
<dbReference type="Pfam" id="PF17803">
    <property type="entry name" value="Cadherin_4"/>
    <property type="match status" value="25"/>
</dbReference>
<dbReference type="Proteomes" id="UP000197092">
    <property type="component" value="Chromosome 2"/>
</dbReference>
<dbReference type="GO" id="GO:0005911">
    <property type="term" value="C:cell-cell junction"/>
    <property type="evidence" value="ECO:0007669"/>
    <property type="project" value="TreeGrafter"/>
</dbReference>
<feature type="domain" description="Cadherin" evidence="9">
    <location>
        <begin position="4261"/>
        <end position="4374"/>
    </location>
</feature>
<dbReference type="InterPro" id="IPR015919">
    <property type="entry name" value="Cadherin-like_sf"/>
</dbReference>
<feature type="domain" description="Cadherin" evidence="9">
    <location>
        <begin position="410"/>
        <end position="504"/>
    </location>
</feature>
<proteinExistence type="predicted"/>
<evidence type="ECO:0000256" key="8">
    <source>
        <dbReference type="SAM" id="MobiDB-lite"/>
    </source>
</evidence>
<dbReference type="InterPro" id="IPR050971">
    <property type="entry name" value="Cadherin-domain_protein"/>
</dbReference>
<keyword evidence="6" id="KW-1133">Transmembrane helix</keyword>
<dbReference type="Pfam" id="PF00353">
    <property type="entry name" value="HemolysinCabind"/>
    <property type="match status" value="1"/>
</dbReference>
<feature type="domain" description="Cadherin" evidence="9">
    <location>
        <begin position="2652"/>
        <end position="2746"/>
    </location>
</feature>
<evidence type="ECO:0000259" key="9">
    <source>
        <dbReference type="PROSITE" id="PS50268"/>
    </source>
</evidence>
<dbReference type="RefSeq" id="WP_088877751.1">
    <property type="nucleotide sequence ID" value="NZ_CP018309.1"/>
</dbReference>
<dbReference type="Pfam" id="PF17963">
    <property type="entry name" value="Big_9"/>
    <property type="match status" value="1"/>
</dbReference>
<dbReference type="GO" id="GO:0005509">
    <property type="term" value="F:calcium ion binding"/>
    <property type="evidence" value="ECO:0007669"/>
    <property type="project" value="InterPro"/>
</dbReference>
<feature type="domain" description="Cadherin" evidence="9">
    <location>
        <begin position="1349"/>
        <end position="1448"/>
    </location>
</feature>
<dbReference type="InterPro" id="IPR010221">
    <property type="entry name" value="VCBS_dom"/>
</dbReference>
<name>A0AAN1FJ72_9VIBR</name>
<feature type="domain" description="Cadherin" evidence="9">
    <location>
        <begin position="2040"/>
        <end position="2156"/>
    </location>
</feature>
<feature type="domain" description="Cadherin" evidence="9">
    <location>
        <begin position="1585"/>
        <end position="1684"/>
    </location>
</feature>
<evidence type="ECO:0000313" key="10">
    <source>
        <dbReference type="EMBL" id="ASI91626.1"/>
    </source>
</evidence>
<feature type="compositionally biased region" description="Basic and acidic residues" evidence="8">
    <location>
        <begin position="2282"/>
        <end position="2292"/>
    </location>
</feature>
<dbReference type="SUPFAM" id="SSF51120">
    <property type="entry name" value="beta-Roll"/>
    <property type="match status" value="1"/>
</dbReference>
<evidence type="ECO:0000256" key="2">
    <source>
        <dbReference type="ARBA" id="ARBA00022692"/>
    </source>
</evidence>
<dbReference type="GO" id="GO:0016020">
    <property type="term" value="C:membrane"/>
    <property type="evidence" value="ECO:0007669"/>
    <property type="project" value="UniProtKB-SubCell"/>
</dbReference>
<evidence type="ECO:0000256" key="1">
    <source>
        <dbReference type="ARBA" id="ARBA00004370"/>
    </source>
</evidence>
<dbReference type="InterPro" id="IPR013783">
    <property type="entry name" value="Ig-like_fold"/>
</dbReference>
<organism evidence="10 11">
    <name type="scientific">Vibrio mediterranei</name>
    <dbReference type="NCBI Taxonomy" id="689"/>
    <lineage>
        <taxon>Bacteria</taxon>
        <taxon>Pseudomonadati</taxon>
        <taxon>Pseudomonadota</taxon>
        <taxon>Gammaproteobacteria</taxon>
        <taxon>Vibrionales</taxon>
        <taxon>Vibrionaceae</taxon>
        <taxon>Vibrio</taxon>
    </lineage>
</organism>
<feature type="domain" description="Cadherin" evidence="9">
    <location>
        <begin position="2175"/>
        <end position="2274"/>
    </location>
</feature>
<keyword evidence="4" id="KW-0106">Calcium</keyword>
<feature type="domain" description="Cadherin" evidence="9">
    <location>
        <begin position="2293"/>
        <end position="2392"/>
    </location>
</feature>
<gene>
    <name evidence="10" type="ORF">BSZ05_17400</name>
</gene>
<feature type="domain" description="Cadherin" evidence="9">
    <location>
        <begin position="2525"/>
        <end position="2628"/>
    </location>
</feature>
<evidence type="ECO:0000256" key="3">
    <source>
        <dbReference type="ARBA" id="ARBA00022737"/>
    </source>
</evidence>
<keyword evidence="7" id="KW-0472">Membrane</keyword>
<dbReference type="InterPro" id="IPR001343">
    <property type="entry name" value="Hemolysn_Ca-bd"/>
</dbReference>
<dbReference type="InterPro" id="IPR040853">
    <property type="entry name" value="RapA2_cadherin-like"/>
</dbReference>
<evidence type="ECO:0000313" key="11">
    <source>
        <dbReference type="Proteomes" id="UP000197092"/>
    </source>
</evidence>
<dbReference type="SUPFAM" id="SSF49313">
    <property type="entry name" value="Cadherin-like"/>
    <property type="match status" value="2"/>
</dbReference>
<dbReference type="PANTHER" id="PTHR24025">
    <property type="entry name" value="DESMOGLEIN FAMILY MEMBER"/>
    <property type="match status" value="1"/>
</dbReference>
<evidence type="ECO:0000256" key="6">
    <source>
        <dbReference type="ARBA" id="ARBA00022989"/>
    </source>
</evidence>
<dbReference type="PANTHER" id="PTHR24025:SF23">
    <property type="entry name" value="NEURAL-CADHERIN"/>
    <property type="match status" value="1"/>
</dbReference>
<feature type="domain" description="Cadherin" evidence="9">
    <location>
        <begin position="1940"/>
        <end position="2038"/>
    </location>
</feature>
<feature type="domain" description="Cadherin" evidence="9">
    <location>
        <begin position="760"/>
        <end position="859"/>
    </location>
</feature>
<feature type="domain" description="Cadherin" evidence="9">
    <location>
        <begin position="641"/>
        <end position="740"/>
    </location>
</feature>
<dbReference type="PROSITE" id="PS50268">
    <property type="entry name" value="CADHERIN_2"/>
    <property type="match status" value="20"/>
</dbReference>
<evidence type="ECO:0000256" key="5">
    <source>
        <dbReference type="ARBA" id="ARBA00022889"/>
    </source>
</evidence>
<dbReference type="EMBL" id="CP018309">
    <property type="protein sequence ID" value="ASI91626.1"/>
    <property type="molecule type" value="Genomic_DNA"/>
</dbReference>
<protein>
    <recommendedName>
        <fullName evidence="9">Cadherin domain-containing protein</fullName>
    </recommendedName>
</protein>
<sequence>MSIAALMGLVNVTGTLVLDSQGKLVVLPEGVAPRPGDVVLEQVAEQPSNELEGIKLAQVDVPSDDFGSSLLQGDQDALDIIAQIESGEDPTQNEDQATAAGDGLSSSISDAATVEAINPQVQAATFFETTGLDPRSLNDTQTNALLDIFSNAAPVTVFDLRNYDEESQDGELNLDFPIDPNGDVLTLTVTELPKLGSLTLADGTPVTLGQQLTQAEFESLQFDAPMEYTVGEDAGQFTYTVDDGRGEINSVQSGGVAININPINDIPVIVEPGEGSVTESGHFDNGDIDAGNNTATGQVVATDNDTDSVLAYSVANQSDQYGSISIDSKTGEWTYTLNNTSTATQALAEGQTATSEFTVLVTDDKGAVVTDTIVITITGTNDKPEFSTSSNFSGQVIEAGNLDDGTEVAGQSIVSGTLVASDVDQGSNLTFAVEDGSSDFGSLQVQPSGLWVFNLDNNSPQTQALKEGQTQEIQFTVNVTDDKGAVTSEVVTITITGTNDQPTFNASSQLVGAVTEAGHDDDGNVISGTPKVTGTLTADDVDADAQLKFAVDNGDSPYGKLVVQEGGQWTFTLDNTTTETQALKEGETKDVSFTVKVTDEFGAVNTETVTITITGTNDAATIDGNSVTAGAVKEAGHEDDGTVVSGTPSATGTIEATDVDADSVLAFSAEGSSNYGSFAIDPVTGKWTFTLDNNSDATQELKEGQSEDVIFTVKVTDDKGAVTEQAVTITIMGTNDQPTFNASSKLVGAVTEAGHDDDGNVISGTPTATGTLTADDVDADAQLKFAVDNGDSPYGKLVVQEGGQWTFTLDNTTTETQALKEGETKDVSFTVKVTDEFGAVNTETVTITITGTNDAATIDGNSVTAGAVKEVGHEDDGTVVSGTPSATGTIEATDVDADSVLAFSAEGSSNYGSFAIDPVTGQWTFTLDNTSTETQSLKEGQSENVVFTVKVTDDKGAVTEQAVTITITGTNDQPTFNASSKLVGAVTEAGHDDAGNPQAGISTATGTLVADDVDAGATHKFSVDNGDSPYGKLVVQEGGQWTFTLDNTTTETQALKEGETKDVSFTVKVTDEFGAVNTETVTITITGTNDAATIDGNSVTAGAVKEAGHEDDGTVVSGTPSATGTIEATDVDADSVLAFSAEGSSNYGSFAIDPVTGKWTFTLDNNSDATQGLKEGQSEDVIFTVKVTDDKGAVTEQVVTITITGTNDQPTFNASSKLVGAVTEAGHDDAGNPQAGISTATGTLVADDVDAGAAHKFSVDNGNSDYGELVVQENGQWTFTLDNTTTETQALKEGETKDVSFTVKVTDEFGAVNTETVTITITGTNDAATIDGNSVTAGAVKEAGHEDDGTVVSGTPSATGTIEATDVDADSVLAFSAEGSSNYGSFAIDPVTGQWTFTLDNTSTETQSLKEGQSENVVFTVKVTDDKGAVTEQAVTITITGTNDQPTFNASSKLVGAVTEAGHDDAGNPQAGISTATGTLVADDVDAGATHKFSVDNGDSPYGKLVVQEGGQWTFTLDSTTTETQALKEGETKDVSFTVKVTDEFGAVNTETVTITITGTNDAATIDGNSVTAGAVKEAGHEDDGTVVSGTPSATGTIEATDVDADSVLAFSAEGSSNYGSFAIDPVTGKWTFTLDNNSDATQGLKEGQSEDVIFTVKVTDDKGAVTEQAVTITITGTNDQPTFNASSKLVGAVTEAGHDDAGNPQAGISTATGTLVADDVDAGATHKFSVDNGDSPYGKLVVQEGGQWTFTLDNTTTETQALKEGETKDVSFTVKVTDEFGAVNTETVTITITGTNDAATIDGNSVTAGAVKEAGHEDDGTVVSGTPSATGTIEATDVDADSVLAFSAEGSSNYGSFAIDPVTGKWTFTLDNNSDATQGLKEGQSEDVIFTVKVTDDKGAVTEQAVTITITGTNDQPTFNASSKFVGAVTEAGHDDDGNVISGTPTATGTLTADDVDADAQLKFAVDNGDSPYGKLVVQEGGQWTFTLDNTTTETQALKEGETKDVSFTVKVTDEFGAVSTETVTITITGTNDQPTFTSSSTLAATVTEAGHTDSGVTVPGTDVATGTLVGTDVDADSTLTYYIENGNSDYGNMVVLPDGRWTFTLNNNSEQTQALKEGQTKDVNFTVTVRDEHGAINTEVVTISIKGTNDKPTFVDSSELSGNVIESGHLDNGTAVPGTPSASGQLHAEDIDVDAKLTFSVENGATGYGNLVVQPNGQWTFSLDNNSSLTQALRENETKELSFTVKVTDEFGATDTEVVKITITGTNDKPTITQSSDLSGDVKEAGHQDEGTPVTGTAEVEGTLIGADVDAGSSLTFSIDDGGSDYGTLVVDDDGDWKFTLDNTSSQVQSLKEGQSHDVTFTVKVRDELGAINTETVTITVKGTNDQPTFTSSSVLNGAVTEAGHLDDGTVVAGVAVAAGTLTATDVDADAQLKFSVDNGSNDYGELVVQENGQWKFTLDNNSVHTQALRENETKELSFTVKVTDEFGAVNTEVVKINITGTNDQPQITSASNLTGTVIEAGNNDDGTIVSGVTQATGTLVGSDADAGSNLTYYVNDGSSDFGNLVVLPDGQWTFTLDNNSPETQALKEGQTQDIHFTVTVRDELGALNTEVITISVKGTNDQPTFTNASDLSGSVVEAGNLDDGTSVAGTRIATGTLHGTDIDADAQLTFSVDNGSTPYGNLVVQSNGEWRFTLNNRASATQALREGETKELSFNVKVTDEFGAVSTEVVTIDITGTNDAPNIKITGNKDLVEDGVDSRSGDLRDRDPDANDDHTWEITDSNGGVGEYGTLTIFENANGVTKWRYDLEASSAQSGKVQALAHGEVVTETFTIKVTDEFGAVNEKTITLNITGTNDQPVINGDFVGSVTEDDFPNNDPSQPIKFVGQLDPGDVDTNDTHSWSLNTGKGQFGAISIDPVTGEWTYTLNNSNPSVQALRPGDTPLTETFTVTVKDSSGQSNGSDTQTITINISGTNDAPELAGTTTGSVIEDTPGREVATGNLAVSDIDSTDTHSWQVQGENPVNGKATGTYGQLSVDDNGKWTYELDSDSLATRSIPPGMTVTDTFQVVVTDAGGLTDTITVTVSVAGTNSEPEIVIKPEYTVIEDGAALSGTIIAGIPTQDQLDNNVIGGGDPDQGEIVSWSVLQGGQYGTFSIDEATGTWTYVLNNNHPDVDSLDKGDILPGGDTVQLRVRDKYGVESTQEIKIVIEGENDAPNITGAKVASISEDAIEAGQNTATGLLEPGDVDADDTHLWTLTDSNNGRGEYGTLTLSSNGQWMFTYDQPSKLAEIKALKPGQVVTDTFEVTVTDSHGATSTETVTIRIEGQNDAPTVSGDVSGTFVEDNGTDDPSDDLTPVTGQAVLTDVDNGDSAEFVIADGQTHSVYTGLRGDLSIDKDGNWEFTPKNDLLQALAEGETQKEVFTVIAQDKNGATITQEITITIEGRNDVPVIHGESTGTVVEDGTADVFGVDLTRVEGQLVATDVDNNSSIHAWSIESSGVGQYGTLTLDNSGKWTYVLDNTKAATQALAPGDVGKETFYIIATDNDGGISNRQEVTIDVIGQRDTGDGSGGGGLVEVDSSTLDVTEDSNLTDSDSLPLGIPLPVGSSFIPITGGVYGQLVPSGDGGWRYELDNDSPLVQGLDEGQTATETWRIVGPGGVGYISVDVTINGTADKPEITYETDNNTPQNDTILLGEAQEDVTTSISGLLGVDDADLGDTHQWAIDGNPTGSYGTLSIDSDTGEWTYILDPGVELPAGKEVFDTFFVTVTDTDPNEDPSTASDRREVKVKIVGSAEDVDNPNPGDAKIIVETFSADEDNGDQNETGVGPSTVTITSDDVGALQLDPSLGLGDQISWTLVDGSGTYGNIKVNQDGTWEFTLDNDSQAVQSLQEGETRQDVFEVYAVDQYGKTIVDDNGLPQTLEIVVNVHGQNDAPTLQADVEETIVADDPDQRISGRLTVNDVDVEDRGQHTWSIAESNVNSNYGTLTFNANGVWSFKVDPTNPDIIALAANESIEQTWIVTVTDPKGETATQTLTINIQGDNQAPTMTTDNGSVTEDVFSGAEVSVTKQIHLDDVDTNDVVTLDPVNLNGTYGNFVVDPSTNTWKYVLFNDKPHVQSLGEGVTVTEEFTIRATDQFGAEVTQKVEVTVVGSNDQPTVSGSASGSVSDALGSTAAGRVTVSDVDVGDTHTFSVKQDSNLGTFTVDNNGNWKFVVDENNPEINALAKGQTKTIQVSVVATDSSGVTATEESNEHVINITIVGTNDAPQIVDIGEQMATENTTTQLTGNFDSGDVDTVNVADSHHWQVVSGDPRGELTVDPVTGAWTFNLTGDFEYLSKGETLSSPLSYQVKVTDEHGASDTITVNFQVTGANDAPTIVAANTVATGTVHEDPAGAESGTANGVVTIADVDHNDTHSYSLSNSGMVTEIQGTYGTLKLIAGDTPESVKWEYVLDQDKANSLNDGPVTENFDLFIESLVGGVAQGDAIKQTIEVTVEGRNDAAIVAPESQTHAETDAPLQMSGNLNSTDVDNPDDTFTVQNNKQGTYGTFSIDANGEWTFVASQAFNTLNVGQSVEETFAVTTIDGTPTSVTVKIEGTNDAATVSVGSVERDETDAPLTITDTLTSSDVDNADNTFTPSSKVGTYGTFSIDANGVWTFVAKESFDHLNVGQSVSETFDVTSVDGTPSTVTVKINGTNDAADISAATENLTESNSILTANGTLTADDPDNANNVFVAQNGTVGNLGTFTLTAAGVWTFTAKSNFDNLAEGQKAEESFTVTSIDGTTSEVKIVITGTNDAATVSSADVTLQETDAVLSTSGTLTSLDIDNPDNKFQEQTNVAGNHGTFSIDADGNWTYIADESFNSLNVGQSVDDTFNVKSVDGTVSTVKVTIQGTNDAPSITGDFAKGVQEGVTDSVSGTVNITDVDSASVTRSLRNGTLSGDTFTATGQYGTLTFNVATGVWAYVLLTGSSNALTGDQTATETFYIEATDGAPGGDSVQPITITVTGNKGQIGDSSLDDILTATSDDEWLFGNSIPIGGGTSVDTDSQDTFRWETASLAGTDTIKDFDVRDFAATDPNVKHDVVDLTAVDFKADQQLTDQLSVSEQSGDTVIEISDSGAVLQSIVLEGVTLTSLLGVSQQEVDSMTPTEVLLALHQSEQLTLPDQIRIGTGASETLIGTDESDIIYGGGGNDILTGGDGFDLFLFTEEGAGTTTNPAEQTVTDFHIGDDKLDISDLLPDHDNLGDLLGNITITVNDDPNDNTDPATTVISVTNNGEQTDITLEGIGWNDLGIADSNVMTDQGNHQSELLNQLDHLSIIKVDP</sequence>
<comment type="subcellular location">
    <subcellularLocation>
        <location evidence="1">Membrane</location>
    </subcellularLocation>
</comment>
<feature type="domain" description="Cadherin" evidence="9">
    <location>
        <begin position="4169"/>
        <end position="4266"/>
    </location>
</feature>
<feature type="domain" description="Cadherin" evidence="9">
    <location>
        <begin position="2981"/>
        <end position="3102"/>
    </location>
</feature>
<feature type="region of interest" description="Disordered" evidence="8">
    <location>
        <begin position="2272"/>
        <end position="2297"/>
    </location>
</feature>
<dbReference type="KEGG" id="vsh:BSZ05_17400"/>
<dbReference type="SMART" id="SM00112">
    <property type="entry name" value="CA"/>
    <property type="match status" value="23"/>
</dbReference>
<keyword evidence="3" id="KW-0677">Repeat</keyword>
<keyword evidence="2" id="KW-0812">Transmembrane</keyword>
<evidence type="ECO:0000256" key="7">
    <source>
        <dbReference type="ARBA" id="ARBA00023136"/>
    </source>
</evidence>
<feature type="domain" description="Cadherin" evidence="9">
    <location>
        <begin position="1113"/>
        <end position="1212"/>
    </location>
</feature>
<dbReference type="PROSITE" id="PS00330">
    <property type="entry name" value="HEMOLYSIN_CALCIUM"/>
    <property type="match status" value="1"/>
</dbReference>
<feature type="domain" description="Cadherin" evidence="9">
    <location>
        <begin position="532"/>
        <end position="623"/>
    </location>
</feature>
<feature type="domain" description="Cadherin" evidence="9">
    <location>
        <begin position="1821"/>
        <end position="1920"/>
    </location>
</feature>
<keyword evidence="5" id="KW-0130">Cell adhesion</keyword>
<dbReference type="NCBIfam" id="TIGR01965">
    <property type="entry name" value="VCBS_repeat"/>
    <property type="match status" value="41"/>
</dbReference>
<dbReference type="InterPro" id="IPR002126">
    <property type="entry name" value="Cadherin-like_dom"/>
</dbReference>
<evidence type="ECO:0000256" key="4">
    <source>
        <dbReference type="ARBA" id="ARBA00022837"/>
    </source>
</evidence>
<accession>A0AAN1FJ72</accession>
<dbReference type="GO" id="GO:0007156">
    <property type="term" value="P:homophilic cell adhesion via plasma membrane adhesion molecules"/>
    <property type="evidence" value="ECO:0007669"/>
    <property type="project" value="InterPro"/>
</dbReference>
<feature type="domain" description="Cadherin" evidence="9">
    <location>
        <begin position="2411"/>
        <end position="2510"/>
    </location>
</feature>
<dbReference type="Gene3D" id="2.60.40.10">
    <property type="entry name" value="Immunoglobulins"/>
    <property type="match status" value="37"/>
</dbReference>